<evidence type="ECO:0000256" key="1">
    <source>
        <dbReference type="ARBA" id="ARBA00022837"/>
    </source>
</evidence>
<sequence>MRNYFASLGESAHPNSSDPRTRAITRFQELLLVAFREFSIITEDTIHSERKRFRSEIIHGIESFSKRAAIRNLHTLARFDKEQAGKVYDILYNAIYVEPPPPQALPVVTTSEETIERFETRIGLKTFRVFLSNIATWARDESIVSNGFQERVDRQLAEHELIDRLFYFWDFSRRGALSFQVGAWNPIYVIIFSDLMEAIEWFFNLHDKDKDGFMTKDEILQLSESLLFIFRHERGDGYLGAVSRFMTHTFEYGDEMIQQPTHPLNASGTPIDPAQIGTNQPYLNLATFRMVVLADELLESFFETDLAASFQLDAALESQSAQAKTGFLGGLLSTFVTDDNRKILNKLSDEIGKTVGKHQVTYRPSIGKARPLQEPESWEPLLAASSRSVRKSPSTPTLSRPSPSSSSTETSEIGLPAAKLPDLIQAANAAVKERPTFAIDEAKDDEDLEDTKAEDDADVMDEVDAFLQAHDSGLTETDKEVAKELLSASPMK</sequence>
<dbReference type="InterPro" id="IPR018247">
    <property type="entry name" value="EF_Hand_1_Ca_BS"/>
</dbReference>
<dbReference type="PANTHER" id="PTHR37987:SF1">
    <property type="entry name" value="OXO-4-HYDROXY-4-CARBOXY-5-UREIDOIMIDAZOLINE DECARBOXYLASE DOMAIN-CONTAINING PROTEIN"/>
    <property type="match status" value="1"/>
</dbReference>
<dbReference type="Proteomes" id="UP001050691">
    <property type="component" value="Unassembled WGS sequence"/>
</dbReference>
<feature type="region of interest" description="Disordered" evidence="2">
    <location>
        <begin position="1"/>
        <end position="20"/>
    </location>
</feature>
<dbReference type="Gene3D" id="1.10.238.10">
    <property type="entry name" value="EF-hand"/>
    <property type="match status" value="1"/>
</dbReference>
<feature type="compositionally biased region" description="Acidic residues" evidence="2">
    <location>
        <begin position="442"/>
        <end position="457"/>
    </location>
</feature>
<dbReference type="PROSITE" id="PS00018">
    <property type="entry name" value="EF_HAND_1"/>
    <property type="match status" value="1"/>
</dbReference>
<feature type="region of interest" description="Disordered" evidence="2">
    <location>
        <begin position="384"/>
        <end position="413"/>
    </location>
</feature>
<evidence type="ECO:0000313" key="5">
    <source>
        <dbReference type="Proteomes" id="UP001050691"/>
    </source>
</evidence>
<evidence type="ECO:0000256" key="2">
    <source>
        <dbReference type="SAM" id="MobiDB-lite"/>
    </source>
</evidence>
<dbReference type="AlphaFoldDB" id="A0AAV5ACY0"/>
<dbReference type="GO" id="GO:0005509">
    <property type="term" value="F:calcium ion binding"/>
    <property type="evidence" value="ECO:0007669"/>
    <property type="project" value="InterPro"/>
</dbReference>
<dbReference type="InterPro" id="IPR002048">
    <property type="entry name" value="EF_hand_dom"/>
</dbReference>
<protein>
    <recommendedName>
        <fullName evidence="3">EF-hand domain-containing protein</fullName>
    </recommendedName>
</protein>
<dbReference type="InterPro" id="IPR011992">
    <property type="entry name" value="EF-hand-dom_pair"/>
</dbReference>
<dbReference type="PROSITE" id="PS50222">
    <property type="entry name" value="EF_HAND_2"/>
    <property type="match status" value="1"/>
</dbReference>
<organism evidence="4 5">
    <name type="scientific">Clathrus columnatus</name>
    <dbReference type="NCBI Taxonomy" id="1419009"/>
    <lineage>
        <taxon>Eukaryota</taxon>
        <taxon>Fungi</taxon>
        <taxon>Dikarya</taxon>
        <taxon>Basidiomycota</taxon>
        <taxon>Agaricomycotina</taxon>
        <taxon>Agaricomycetes</taxon>
        <taxon>Phallomycetidae</taxon>
        <taxon>Phallales</taxon>
        <taxon>Clathraceae</taxon>
        <taxon>Clathrus</taxon>
    </lineage>
</organism>
<comment type="caution">
    <text evidence="4">The sequence shown here is derived from an EMBL/GenBank/DDBJ whole genome shotgun (WGS) entry which is preliminary data.</text>
</comment>
<dbReference type="SUPFAM" id="SSF47473">
    <property type="entry name" value="EF-hand"/>
    <property type="match status" value="1"/>
</dbReference>
<reference evidence="4" key="1">
    <citation type="submission" date="2021-10" db="EMBL/GenBank/DDBJ databases">
        <title>De novo Genome Assembly of Clathrus columnatus (Basidiomycota, Fungi) Using Illumina and Nanopore Sequence Data.</title>
        <authorList>
            <person name="Ogiso-Tanaka E."/>
            <person name="Itagaki H."/>
            <person name="Hosoya T."/>
            <person name="Hosaka K."/>
        </authorList>
    </citation>
    <scope>NUCLEOTIDE SEQUENCE</scope>
    <source>
        <strain evidence="4">MO-923</strain>
    </source>
</reference>
<feature type="region of interest" description="Disordered" evidence="2">
    <location>
        <begin position="435"/>
        <end position="457"/>
    </location>
</feature>
<accession>A0AAV5ACY0</accession>
<gene>
    <name evidence="4" type="ORF">Clacol_005690</name>
</gene>
<keyword evidence="1" id="KW-0106">Calcium</keyword>
<keyword evidence="5" id="KW-1185">Reference proteome</keyword>
<dbReference type="EMBL" id="BPWL01000006">
    <property type="protein sequence ID" value="GJJ11457.1"/>
    <property type="molecule type" value="Genomic_DNA"/>
</dbReference>
<feature type="compositionally biased region" description="Low complexity" evidence="2">
    <location>
        <begin position="392"/>
        <end position="411"/>
    </location>
</feature>
<dbReference type="PANTHER" id="PTHR37987">
    <property type="entry name" value="CHROMOSOME 9, WHOLE GENOME SHOTGUN SEQUENCE"/>
    <property type="match status" value="1"/>
</dbReference>
<proteinExistence type="predicted"/>
<evidence type="ECO:0000259" key="3">
    <source>
        <dbReference type="PROSITE" id="PS50222"/>
    </source>
</evidence>
<name>A0AAV5ACY0_9AGAM</name>
<evidence type="ECO:0000313" key="4">
    <source>
        <dbReference type="EMBL" id="GJJ11457.1"/>
    </source>
</evidence>
<feature type="domain" description="EF-hand" evidence="3">
    <location>
        <begin position="194"/>
        <end position="229"/>
    </location>
</feature>